<accession>A0A3B0QQ53</accession>
<dbReference type="AlphaFoldDB" id="A0A3B0QQ53"/>
<protein>
    <recommendedName>
        <fullName evidence="2">ABC transporter ATP-binding protein</fullName>
    </recommendedName>
</protein>
<evidence type="ECO:0008006" key="2">
    <source>
        <dbReference type="Google" id="ProtNLM"/>
    </source>
</evidence>
<proteinExistence type="predicted"/>
<sequence>MSDIILKVNNISKQYRLGLIGTGTLSHDL</sequence>
<evidence type="ECO:0000313" key="1">
    <source>
        <dbReference type="EMBL" id="VAV83804.1"/>
    </source>
</evidence>
<dbReference type="EMBL" id="UOEB01000106">
    <property type="protein sequence ID" value="VAV83804.1"/>
    <property type="molecule type" value="Genomic_DNA"/>
</dbReference>
<name>A0A3B0QQ53_9ZZZZ</name>
<feature type="non-terminal residue" evidence="1">
    <location>
        <position position="29"/>
    </location>
</feature>
<organism evidence="1">
    <name type="scientific">hydrothermal vent metagenome</name>
    <dbReference type="NCBI Taxonomy" id="652676"/>
    <lineage>
        <taxon>unclassified sequences</taxon>
        <taxon>metagenomes</taxon>
        <taxon>ecological metagenomes</taxon>
    </lineage>
</organism>
<gene>
    <name evidence="1" type="ORF">MNBD_BACTEROID02-1425</name>
</gene>
<reference evidence="1" key="1">
    <citation type="submission" date="2018-06" db="EMBL/GenBank/DDBJ databases">
        <authorList>
            <person name="Zhirakovskaya E."/>
        </authorList>
    </citation>
    <scope>NUCLEOTIDE SEQUENCE</scope>
</reference>